<dbReference type="Proteomes" id="UP001457282">
    <property type="component" value="Unassembled WGS sequence"/>
</dbReference>
<feature type="compositionally biased region" description="Basic and acidic residues" evidence="1">
    <location>
        <begin position="121"/>
        <end position="136"/>
    </location>
</feature>
<keyword evidence="3" id="KW-1185">Reference proteome</keyword>
<sequence>MIHFSLWQLQFQNLWPSLSSSQNQSILTITAKQTINHLIISLQTRAPFSSKSTIQQNPNQIHPYTTSHQQTHHYHQLPKLDSPSHGQHHHLALLADVDPVLCPDFDSAPPSSIPRRCCKKQSKEEHGQNWRQEKKN</sequence>
<evidence type="ECO:0000313" key="2">
    <source>
        <dbReference type="EMBL" id="KAK9929425.1"/>
    </source>
</evidence>
<organism evidence="2 3">
    <name type="scientific">Rubus argutus</name>
    <name type="common">Southern blackberry</name>
    <dbReference type="NCBI Taxonomy" id="59490"/>
    <lineage>
        <taxon>Eukaryota</taxon>
        <taxon>Viridiplantae</taxon>
        <taxon>Streptophyta</taxon>
        <taxon>Embryophyta</taxon>
        <taxon>Tracheophyta</taxon>
        <taxon>Spermatophyta</taxon>
        <taxon>Magnoliopsida</taxon>
        <taxon>eudicotyledons</taxon>
        <taxon>Gunneridae</taxon>
        <taxon>Pentapetalae</taxon>
        <taxon>rosids</taxon>
        <taxon>fabids</taxon>
        <taxon>Rosales</taxon>
        <taxon>Rosaceae</taxon>
        <taxon>Rosoideae</taxon>
        <taxon>Rosoideae incertae sedis</taxon>
        <taxon>Rubus</taxon>
    </lineage>
</organism>
<gene>
    <name evidence="2" type="ORF">M0R45_026526</name>
</gene>
<evidence type="ECO:0000313" key="3">
    <source>
        <dbReference type="Proteomes" id="UP001457282"/>
    </source>
</evidence>
<feature type="region of interest" description="Disordered" evidence="1">
    <location>
        <begin position="53"/>
        <end position="88"/>
    </location>
</feature>
<protein>
    <submittedName>
        <fullName evidence="2">Uncharacterized protein</fullName>
    </submittedName>
</protein>
<evidence type="ECO:0000256" key="1">
    <source>
        <dbReference type="SAM" id="MobiDB-lite"/>
    </source>
</evidence>
<dbReference type="EMBL" id="JBEDUW010000005">
    <property type="protein sequence ID" value="KAK9929425.1"/>
    <property type="molecule type" value="Genomic_DNA"/>
</dbReference>
<feature type="region of interest" description="Disordered" evidence="1">
    <location>
        <begin position="105"/>
        <end position="136"/>
    </location>
</feature>
<accession>A0AAW1WZH6</accession>
<dbReference type="AlphaFoldDB" id="A0AAW1WZH6"/>
<name>A0AAW1WZH6_RUBAR</name>
<proteinExistence type="predicted"/>
<reference evidence="2 3" key="1">
    <citation type="journal article" date="2023" name="G3 (Bethesda)">
        <title>A chromosome-length genome assembly and annotation of blackberry (Rubus argutus, cv. 'Hillquist').</title>
        <authorList>
            <person name="Bruna T."/>
            <person name="Aryal R."/>
            <person name="Dudchenko O."/>
            <person name="Sargent D.J."/>
            <person name="Mead D."/>
            <person name="Buti M."/>
            <person name="Cavallini A."/>
            <person name="Hytonen T."/>
            <person name="Andres J."/>
            <person name="Pham M."/>
            <person name="Weisz D."/>
            <person name="Mascagni F."/>
            <person name="Usai G."/>
            <person name="Natali L."/>
            <person name="Bassil N."/>
            <person name="Fernandez G.E."/>
            <person name="Lomsadze A."/>
            <person name="Armour M."/>
            <person name="Olukolu B."/>
            <person name="Poorten T."/>
            <person name="Britton C."/>
            <person name="Davik J."/>
            <person name="Ashrafi H."/>
            <person name="Aiden E.L."/>
            <person name="Borodovsky M."/>
            <person name="Worthington M."/>
        </authorList>
    </citation>
    <scope>NUCLEOTIDE SEQUENCE [LARGE SCALE GENOMIC DNA]</scope>
    <source>
        <strain evidence="2">PI 553951</strain>
    </source>
</reference>
<comment type="caution">
    <text evidence="2">The sequence shown here is derived from an EMBL/GenBank/DDBJ whole genome shotgun (WGS) entry which is preliminary data.</text>
</comment>